<organism evidence="2 3">
    <name type="scientific">Kitasatospora kifunensis</name>
    <name type="common">Streptomyces kifunensis</name>
    <dbReference type="NCBI Taxonomy" id="58351"/>
    <lineage>
        <taxon>Bacteria</taxon>
        <taxon>Bacillati</taxon>
        <taxon>Actinomycetota</taxon>
        <taxon>Actinomycetes</taxon>
        <taxon>Kitasatosporales</taxon>
        <taxon>Streptomycetaceae</taxon>
        <taxon>Kitasatospora</taxon>
    </lineage>
</organism>
<keyword evidence="3" id="KW-1185">Reference proteome</keyword>
<feature type="transmembrane region" description="Helical" evidence="1">
    <location>
        <begin position="6"/>
        <end position="26"/>
    </location>
</feature>
<gene>
    <name evidence="2" type="ORF">FHR34_008241</name>
</gene>
<comment type="caution">
    <text evidence="2">The sequence shown here is derived from an EMBL/GenBank/DDBJ whole genome shotgun (WGS) entry which is preliminary data.</text>
</comment>
<dbReference type="RefSeq" id="WP_184947249.1">
    <property type="nucleotide sequence ID" value="NZ_JACHJV010000004.1"/>
</dbReference>
<sequence length="293" mass="31016">MIVSPLGVIGGALAGAGLALLVRALVRPQPHLALTLDRINNPRTDQQELTQDERVGAWLVTRLQGLPGVSIPRSNLALVGQSAGKFILTKVALAFMGLLLPAMVGAFWSLLGLPVLLPIPVLVSLLLAAGLWFVPDLALRDQAKRARQEFAHAVAAYLELVALERAGDAGPAEALEKAAAVAEGWCFLRLQQALARARVDKVAPWEGLTALAADIDLPVLADCADIMRLSANDGAAVYTTLRSRAKSMRVELMAGEKEEANKASEAMTAPGALMAVLVMALIAFPSLIRMIQS</sequence>
<proteinExistence type="predicted"/>
<dbReference type="EMBL" id="JACHJV010000004">
    <property type="protein sequence ID" value="MBB4929142.1"/>
    <property type="molecule type" value="Genomic_DNA"/>
</dbReference>
<keyword evidence="1" id="KW-0472">Membrane</keyword>
<dbReference type="PANTHER" id="PTHR35007:SF1">
    <property type="entry name" value="PILUS ASSEMBLY PROTEIN"/>
    <property type="match status" value="1"/>
</dbReference>
<feature type="transmembrane region" description="Helical" evidence="1">
    <location>
        <begin position="91"/>
        <end position="111"/>
    </location>
</feature>
<evidence type="ECO:0000256" key="1">
    <source>
        <dbReference type="SAM" id="Phobius"/>
    </source>
</evidence>
<feature type="transmembrane region" description="Helical" evidence="1">
    <location>
        <begin position="272"/>
        <end position="291"/>
    </location>
</feature>
<name>A0A7W7VZT7_KITKI</name>
<evidence type="ECO:0000313" key="3">
    <source>
        <dbReference type="Proteomes" id="UP000540506"/>
    </source>
</evidence>
<keyword evidence="1" id="KW-1133">Transmembrane helix</keyword>
<accession>A0A7W7VZT7</accession>
<dbReference type="PANTHER" id="PTHR35007">
    <property type="entry name" value="INTEGRAL MEMBRANE PROTEIN-RELATED"/>
    <property type="match status" value="1"/>
</dbReference>
<dbReference type="AlphaFoldDB" id="A0A7W7VZT7"/>
<evidence type="ECO:0008006" key="4">
    <source>
        <dbReference type="Google" id="ProtNLM"/>
    </source>
</evidence>
<reference evidence="2 3" key="1">
    <citation type="submission" date="2020-08" db="EMBL/GenBank/DDBJ databases">
        <title>Sequencing the genomes of 1000 actinobacteria strains.</title>
        <authorList>
            <person name="Klenk H.-P."/>
        </authorList>
    </citation>
    <scope>NUCLEOTIDE SEQUENCE [LARGE SCALE GENOMIC DNA]</scope>
    <source>
        <strain evidence="2 3">DSM 41654</strain>
    </source>
</reference>
<keyword evidence="1" id="KW-0812">Transmembrane</keyword>
<protein>
    <recommendedName>
        <fullName evidence="4">Type II secretion system protein GspF domain-containing protein</fullName>
    </recommendedName>
</protein>
<feature type="transmembrane region" description="Helical" evidence="1">
    <location>
        <begin position="117"/>
        <end position="139"/>
    </location>
</feature>
<evidence type="ECO:0000313" key="2">
    <source>
        <dbReference type="EMBL" id="MBB4929142.1"/>
    </source>
</evidence>
<dbReference type="Proteomes" id="UP000540506">
    <property type="component" value="Unassembled WGS sequence"/>
</dbReference>